<dbReference type="RefSeq" id="WP_154522355.1">
    <property type="nucleotide sequence ID" value="NZ_VULZ01000001.1"/>
</dbReference>
<feature type="transmembrane region" description="Helical" evidence="1">
    <location>
        <begin position="65"/>
        <end position="83"/>
    </location>
</feature>
<evidence type="ECO:0008006" key="4">
    <source>
        <dbReference type="Google" id="ProtNLM"/>
    </source>
</evidence>
<sequence>MLDSVFEAIEEWIRTLLTNMVDSNLTTMFADVNEKTGQIASQVGQTPQGWNGGIFSMIQNLSNTVILPIAGMIITFVLCYELISMLTEKNNMHDIDTWMFFKYFFKMMIAVYLVSHTFTITMAVFDMGQSVVNSAAGVISGETAIDISSMITEMDTVMETMEIGELVVLALETLLVSFCMRIMSIVITIICYGRMIEIYLYTSVAPIPFATMTNREWGQIGTNYFRGLFALAFQAFLMMVCVGIYGVLVATIQISDNMRTALFGVAAYTVLLCYTLLKTSSLSKQIFNAH</sequence>
<keyword evidence="3" id="KW-1185">Reference proteome</keyword>
<name>A0A6L5X4P6_9FIRM</name>
<feature type="transmembrane region" description="Helical" evidence="1">
    <location>
        <begin position="228"/>
        <end position="254"/>
    </location>
</feature>
<protein>
    <recommendedName>
        <fullName evidence="4">Conjugative transposon membrane protein</fullName>
    </recommendedName>
</protein>
<feature type="transmembrane region" description="Helical" evidence="1">
    <location>
        <begin position="260"/>
        <end position="277"/>
    </location>
</feature>
<keyword evidence="1" id="KW-0812">Transmembrane</keyword>
<evidence type="ECO:0000256" key="1">
    <source>
        <dbReference type="SAM" id="Phobius"/>
    </source>
</evidence>
<reference evidence="2 3" key="1">
    <citation type="submission" date="2019-08" db="EMBL/GenBank/DDBJ databases">
        <title>In-depth cultivation of the pig gut microbiome towards novel bacterial diversity and tailored functional studies.</title>
        <authorList>
            <person name="Wylensek D."/>
            <person name="Hitch T.C.A."/>
            <person name="Clavel T."/>
        </authorList>
    </citation>
    <scope>NUCLEOTIDE SEQUENCE [LARGE SCALE GENOMIC DNA]</scope>
    <source>
        <strain evidence="2 3">Oil+RF-744-WCA-WT-11</strain>
    </source>
</reference>
<dbReference type="Pfam" id="PF19478">
    <property type="entry name" value="TrbL_2"/>
    <property type="match status" value="1"/>
</dbReference>
<dbReference type="InterPro" id="IPR045798">
    <property type="entry name" value="TrbL_Firmicutes"/>
</dbReference>
<gene>
    <name evidence="2" type="ORF">FYJ35_02000</name>
</gene>
<dbReference type="AlphaFoldDB" id="A0A6L5X4P6"/>
<keyword evidence="1" id="KW-0472">Membrane</keyword>
<dbReference type="Proteomes" id="UP000481852">
    <property type="component" value="Unassembled WGS sequence"/>
</dbReference>
<keyword evidence="1" id="KW-1133">Transmembrane helix</keyword>
<organism evidence="2 3">
    <name type="scientific">Porcincola intestinalis</name>
    <dbReference type="NCBI Taxonomy" id="2606632"/>
    <lineage>
        <taxon>Bacteria</taxon>
        <taxon>Bacillati</taxon>
        <taxon>Bacillota</taxon>
        <taxon>Clostridia</taxon>
        <taxon>Lachnospirales</taxon>
        <taxon>Lachnospiraceae</taxon>
        <taxon>Porcincola</taxon>
    </lineage>
</organism>
<feature type="transmembrane region" description="Helical" evidence="1">
    <location>
        <begin position="166"/>
        <end position="192"/>
    </location>
</feature>
<comment type="caution">
    <text evidence="2">The sequence shown here is derived from an EMBL/GenBank/DDBJ whole genome shotgun (WGS) entry which is preliminary data.</text>
</comment>
<evidence type="ECO:0000313" key="3">
    <source>
        <dbReference type="Proteomes" id="UP000481852"/>
    </source>
</evidence>
<dbReference type="EMBL" id="VULZ01000001">
    <property type="protein sequence ID" value="MSS13824.1"/>
    <property type="molecule type" value="Genomic_DNA"/>
</dbReference>
<accession>A0A6L5X4P6</accession>
<evidence type="ECO:0000313" key="2">
    <source>
        <dbReference type="EMBL" id="MSS13824.1"/>
    </source>
</evidence>
<proteinExistence type="predicted"/>
<feature type="transmembrane region" description="Helical" evidence="1">
    <location>
        <begin position="103"/>
        <end position="125"/>
    </location>
</feature>